<name>A0ABN1E1F0_9PROT</name>
<organism evidence="6 7">
    <name type="scientific">Rhizomicrobium electricum</name>
    <dbReference type="NCBI Taxonomy" id="480070"/>
    <lineage>
        <taxon>Bacteria</taxon>
        <taxon>Pseudomonadati</taxon>
        <taxon>Pseudomonadota</taxon>
        <taxon>Alphaproteobacteria</taxon>
        <taxon>Micropepsales</taxon>
        <taxon>Micropepsaceae</taxon>
        <taxon>Rhizomicrobium</taxon>
    </lineage>
</organism>
<reference evidence="6 7" key="1">
    <citation type="journal article" date="2019" name="Int. J. Syst. Evol. Microbiol.">
        <title>The Global Catalogue of Microorganisms (GCM) 10K type strain sequencing project: providing services to taxonomists for standard genome sequencing and annotation.</title>
        <authorList>
            <consortium name="The Broad Institute Genomics Platform"/>
            <consortium name="The Broad Institute Genome Sequencing Center for Infectious Disease"/>
            <person name="Wu L."/>
            <person name="Ma J."/>
        </authorList>
    </citation>
    <scope>NUCLEOTIDE SEQUENCE [LARGE SCALE GENOMIC DNA]</scope>
    <source>
        <strain evidence="6 7">JCM 15089</strain>
    </source>
</reference>
<dbReference type="SUPFAM" id="SSF75615">
    <property type="entry name" value="Siroheme synthase middle domains-like"/>
    <property type="match status" value="1"/>
</dbReference>
<comment type="caution">
    <text evidence="6">The sequence shown here is derived from an EMBL/GenBank/DDBJ whole genome shotgun (WGS) entry which is preliminary data.</text>
</comment>
<dbReference type="EC" id="1.3.1.76" evidence="2"/>
<dbReference type="EMBL" id="BAAADD010000001">
    <property type="protein sequence ID" value="GAA0557207.1"/>
    <property type="molecule type" value="Genomic_DNA"/>
</dbReference>
<dbReference type="Gene3D" id="3.40.50.720">
    <property type="entry name" value="NAD(P)-binding Rossmann-like Domain"/>
    <property type="match status" value="1"/>
</dbReference>
<keyword evidence="5" id="KW-0627">Porphyrin biosynthesis</keyword>
<sequence>MLPIVLTPETARIGLIGEGEALERRRALLAGAGITPIPVLPEGDLGDLRILFVAGLPTDLSEVLAARARRAGILVNVEDVPSLCDFHVPAIVRRGDLLFSVSTRGRAPGLARRLREWLEERFGPEWEVFSAELGEARTRWRGEGASAADISVRTRKIIEEKGWLG</sequence>
<dbReference type="PANTHER" id="PTHR35330">
    <property type="entry name" value="SIROHEME BIOSYNTHESIS PROTEIN MET8"/>
    <property type="match status" value="1"/>
</dbReference>
<evidence type="ECO:0000256" key="1">
    <source>
        <dbReference type="ARBA" id="ARBA00005010"/>
    </source>
</evidence>
<dbReference type="Pfam" id="PF13241">
    <property type="entry name" value="NAD_binding_7"/>
    <property type="match status" value="1"/>
</dbReference>
<evidence type="ECO:0000256" key="4">
    <source>
        <dbReference type="ARBA" id="ARBA00023027"/>
    </source>
</evidence>
<dbReference type="InterPro" id="IPR028161">
    <property type="entry name" value="Met8-like"/>
</dbReference>
<evidence type="ECO:0000313" key="7">
    <source>
        <dbReference type="Proteomes" id="UP001499951"/>
    </source>
</evidence>
<keyword evidence="7" id="KW-1185">Reference proteome</keyword>
<comment type="pathway">
    <text evidence="1">Porphyrin-containing compound metabolism; siroheme biosynthesis; sirohydrochlorin from precorrin-2: step 1/1.</text>
</comment>
<evidence type="ECO:0000256" key="5">
    <source>
        <dbReference type="ARBA" id="ARBA00023244"/>
    </source>
</evidence>
<dbReference type="PANTHER" id="PTHR35330:SF1">
    <property type="entry name" value="SIROHEME BIOSYNTHESIS PROTEIN MET8"/>
    <property type="match status" value="1"/>
</dbReference>
<evidence type="ECO:0000313" key="6">
    <source>
        <dbReference type="EMBL" id="GAA0557207.1"/>
    </source>
</evidence>
<dbReference type="Proteomes" id="UP001499951">
    <property type="component" value="Unassembled WGS sequence"/>
</dbReference>
<dbReference type="Gene3D" id="3.30.160.110">
    <property type="entry name" value="Siroheme synthase, domain 2"/>
    <property type="match status" value="1"/>
</dbReference>
<dbReference type="RefSeq" id="WP_208393685.1">
    <property type="nucleotide sequence ID" value="NZ_BAAADD010000001.1"/>
</dbReference>
<keyword evidence="3" id="KW-0560">Oxidoreductase</keyword>
<gene>
    <name evidence="6" type="ORF">GCM10008942_02090</name>
</gene>
<keyword evidence="4" id="KW-0520">NAD</keyword>
<evidence type="ECO:0000256" key="3">
    <source>
        <dbReference type="ARBA" id="ARBA00023002"/>
    </source>
</evidence>
<accession>A0ABN1E1F0</accession>
<evidence type="ECO:0000256" key="2">
    <source>
        <dbReference type="ARBA" id="ARBA00012400"/>
    </source>
</evidence>
<protein>
    <recommendedName>
        <fullName evidence="2">precorrin-2 dehydrogenase</fullName>
        <ecNumber evidence="2">1.3.1.76</ecNumber>
    </recommendedName>
</protein>
<proteinExistence type="predicted"/>